<comment type="caution">
    <text evidence="1">The sequence shown here is derived from an EMBL/GenBank/DDBJ whole genome shotgun (WGS) entry which is preliminary data.</text>
</comment>
<reference evidence="2" key="1">
    <citation type="submission" date="2023-07" db="EMBL/GenBank/DDBJ databases">
        <title>Characterization of two Paracoccaceae strains isolated from Phycosphere and proposal of Xinfangfangia lacusdiani sp. nov.</title>
        <authorList>
            <person name="Deng Y."/>
            <person name="Zhang Y.Q."/>
        </authorList>
    </citation>
    <scope>NUCLEOTIDE SEQUENCE [LARGE SCALE GENOMIC DNA]</scope>
    <source>
        <strain evidence="2">CPCC 101403</strain>
    </source>
</reference>
<evidence type="ECO:0000313" key="1">
    <source>
        <dbReference type="EMBL" id="MDT1061907.1"/>
    </source>
</evidence>
<proteinExistence type="predicted"/>
<keyword evidence="2" id="KW-1185">Reference proteome</keyword>
<protein>
    <submittedName>
        <fullName evidence="1">Uncharacterized protein</fullName>
    </submittedName>
</protein>
<dbReference type="Proteomes" id="UP001251085">
    <property type="component" value="Unassembled WGS sequence"/>
</dbReference>
<organism evidence="1 2">
    <name type="scientific">Paracoccus broussonetiae</name>
    <dbReference type="NCBI Taxonomy" id="3075834"/>
    <lineage>
        <taxon>Bacteria</taxon>
        <taxon>Pseudomonadati</taxon>
        <taxon>Pseudomonadota</taxon>
        <taxon>Alphaproteobacteria</taxon>
        <taxon>Rhodobacterales</taxon>
        <taxon>Paracoccaceae</taxon>
        <taxon>Paracoccus</taxon>
    </lineage>
</organism>
<gene>
    <name evidence="1" type="ORF">RM190_08570</name>
</gene>
<name>A0ABU3ECF5_9RHOB</name>
<dbReference type="RefSeq" id="WP_311759001.1">
    <property type="nucleotide sequence ID" value="NZ_JAVRQI010000005.1"/>
</dbReference>
<sequence>MDLIRNTPAALLSAISGPYFFPVVLFYLDWPGAPLRAHSNLGDITWGVQTWTGVGKFGRLEMPEETFGGVPTEFTATLVSDFPELETYSNTAIKGAVCRAYLGAVTERGGNTLLGAVEIAAGIADAMGMSPEEVELEDGATTLMYGLRVTMTTGPSYRTMAAIAHSHEDQLRNYPGDTAGRHLILAQAEAQKTLWPEP</sequence>
<evidence type="ECO:0000313" key="2">
    <source>
        <dbReference type="Proteomes" id="UP001251085"/>
    </source>
</evidence>
<accession>A0ABU3ECF5</accession>
<dbReference type="EMBL" id="JAVRQI010000005">
    <property type="protein sequence ID" value="MDT1061907.1"/>
    <property type="molecule type" value="Genomic_DNA"/>
</dbReference>